<evidence type="ECO:0000256" key="4">
    <source>
        <dbReference type="ARBA" id="ARBA00023163"/>
    </source>
</evidence>
<dbReference type="AlphaFoldDB" id="A0A921LTN6"/>
<keyword evidence="2" id="KW-0805">Transcription regulation</keyword>
<gene>
    <name evidence="6" type="ORF">K8V70_06845</name>
</gene>
<feature type="domain" description="HTH lysR-type" evidence="5">
    <location>
        <begin position="1"/>
        <end position="58"/>
    </location>
</feature>
<dbReference type="CDD" id="cd05466">
    <property type="entry name" value="PBP2_LTTR_substrate"/>
    <property type="match status" value="1"/>
</dbReference>
<evidence type="ECO:0000313" key="6">
    <source>
        <dbReference type="EMBL" id="HJG37561.1"/>
    </source>
</evidence>
<comment type="caution">
    <text evidence="6">The sequence shown here is derived from an EMBL/GenBank/DDBJ whole genome shotgun (WGS) entry which is preliminary data.</text>
</comment>
<dbReference type="Pfam" id="PF03466">
    <property type="entry name" value="LysR_substrate"/>
    <property type="match status" value="1"/>
</dbReference>
<keyword evidence="3" id="KW-0238">DNA-binding</keyword>
<name>A0A921LTN6_9ACTN</name>
<dbReference type="InterPro" id="IPR005119">
    <property type="entry name" value="LysR_subst-bd"/>
</dbReference>
<dbReference type="Proteomes" id="UP000753256">
    <property type="component" value="Unassembled WGS sequence"/>
</dbReference>
<reference evidence="6" key="2">
    <citation type="submission" date="2021-09" db="EMBL/GenBank/DDBJ databases">
        <authorList>
            <person name="Gilroy R."/>
        </authorList>
    </citation>
    <scope>NUCLEOTIDE SEQUENCE</scope>
    <source>
        <strain evidence="6">ChiHjej13B12-9602</strain>
    </source>
</reference>
<reference evidence="6" key="1">
    <citation type="journal article" date="2021" name="PeerJ">
        <title>Extensive microbial diversity within the chicken gut microbiome revealed by metagenomics and culture.</title>
        <authorList>
            <person name="Gilroy R."/>
            <person name="Ravi A."/>
            <person name="Getino M."/>
            <person name="Pursley I."/>
            <person name="Horton D.L."/>
            <person name="Alikhan N.F."/>
            <person name="Baker D."/>
            <person name="Gharbi K."/>
            <person name="Hall N."/>
            <person name="Watson M."/>
            <person name="Adriaenssens E.M."/>
            <person name="Foster-Nyarko E."/>
            <person name="Jarju S."/>
            <person name="Secka A."/>
            <person name="Antonio M."/>
            <person name="Oren A."/>
            <person name="Chaudhuri R.R."/>
            <person name="La Ragione R."/>
            <person name="Hildebrand F."/>
            <person name="Pallen M.J."/>
        </authorList>
    </citation>
    <scope>NUCLEOTIDE SEQUENCE</scope>
    <source>
        <strain evidence="6">ChiHjej13B12-9602</strain>
    </source>
</reference>
<dbReference type="InterPro" id="IPR000847">
    <property type="entry name" value="LysR_HTH_N"/>
</dbReference>
<evidence type="ECO:0000313" key="7">
    <source>
        <dbReference type="Proteomes" id="UP000753256"/>
    </source>
</evidence>
<dbReference type="InterPro" id="IPR036390">
    <property type="entry name" value="WH_DNA-bd_sf"/>
</dbReference>
<evidence type="ECO:0000256" key="2">
    <source>
        <dbReference type="ARBA" id="ARBA00023015"/>
    </source>
</evidence>
<proteinExistence type="inferred from homology"/>
<organism evidence="6 7">
    <name type="scientific">Enorma phocaeensis</name>
    <dbReference type="NCBI Taxonomy" id="1871019"/>
    <lineage>
        <taxon>Bacteria</taxon>
        <taxon>Bacillati</taxon>
        <taxon>Actinomycetota</taxon>
        <taxon>Coriobacteriia</taxon>
        <taxon>Coriobacteriales</taxon>
        <taxon>Coriobacteriaceae</taxon>
        <taxon>Enorma</taxon>
    </lineage>
</organism>
<dbReference type="GO" id="GO:0003677">
    <property type="term" value="F:DNA binding"/>
    <property type="evidence" value="ECO:0007669"/>
    <property type="project" value="UniProtKB-KW"/>
</dbReference>
<dbReference type="SUPFAM" id="SSF46785">
    <property type="entry name" value="Winged helix' DNA-binding domain"/>
    <property type="match status" value="1"/>
</dbReference>
<dbReference type="PANTHER" id="PTHR30346">
    <property type="entry name" value="TRANSCRIPTIONAL DUAL REGULATOR HCAR-RELATED"/>
    <property type="match status" value="1"/>
</dbReference>
<dbReference type="Pfam" id="PF00126">
    <property type="entry name" value="HTH_1"/>
    <property type="match status" value="1"/>
</dbReference>
<sequence length="304" mass="32563">MNIQQLRYVRAVLCTGSFSGAARVEQVSVQAVSKGLGELEAELGQTLFIRGSKGADPTPFCQGIKPLIQGALDRVGRIEGFAKNCDVAVSKSHSGLKVLIAAPHFNNWQGVCTGLEQFLGRQLGMRVSLGISVGNAALGQLYDDSIDAFITVGAYENPACDSVTVGTLPAGVFCPKSHPLFGKGSVTIADLAPYPTGYVIGLDDFNETLVNIYRKHGMKSAIVPVATGEEYERLLSEENGFAMGVGIEAFSSSPEWGMLRFKASDALAIPVCAITLKDHKTECYRAFERFMLEEFSHLMGVVGS</sequence>
<accession>A0A921LTN6</accession>
<dbReference type="Gene3D" id="1.10.10.10">
    <property type="entry name" value="Winged helix-like DNA-binding domain superfamily/Winged helix DNA-binding domain"/>
    <property type="match status" value="1"/>
</dbReference>
<dbReference type="PANTHER" id="PTHR30346:SF28">
    <property type="entry name" value="HTH-TYPE TRANSCRIPTIONAL REGULATOR CYNR"/>
    <property type="match status" value="1"/>
</dbReference>
<dbReference type="InterPro" id="IPR036388">
    <property type="entry name" value="WH-like_DNA-bd_sf"/>
</dbReference>
<dbReference type="PROSITE" id="PS50931">
    <property type="entry name" value="HTH_LYSR"/>
    <property type="match status" value="1"/>
</dbReference>
<dbReference type="GO" id="GO:0032993">
    <property type="term" value="C:protein-DNA complex"/>
    <property type="evidence" value="ECO:0007669"/>
    <property type="project" value="TreeGrafter"/>
</dbReference>
<evidence type="ECO:0000256" key="1">
    <source>
        <dbReference type="ARBA" id="ARBA00009437"/>
    </source>
</evidence>
<dbReference type="RefSeq" id="WP_273190433.1">
    <property type="nucleotide sequence ID" value="NZ_DYUZ01000029.1"/>
</dbReference>
<dbReference type="EMBL" id="DYUZ01000029">
    <property type="protein sequence ID" value="HJG37561.1"/>
    <property type="molecule type" value="Genomic_DNA"/>
</dbReference>
<comment type="similarity">
    <text evidence="1">Belongs to the LysR transcriptional regulatory family.</text>
</comment>
<evidence type="ECO:0000256" key="3">
    <source>
        <dbReference type="ARBA" id="ARBA00023125"/>
    </source>
</evidence>
<keyword evidence="4" id="KW-0804">Transcription</keyword>
<dbReference type="GO" id="GO:0003700">
    <property type="term" value="F:DNA-binding transcription factor activity"/>
    <property type="evidence" value="ECO:0007669"/>
    <property type="project" value="InterPro"/>
</dbReference>
<evidence type="ECO:0000259" key="5">
    <source>
        <dbReference type="PROSITE" id="PS50931"/>
    </source>
</evidence>
<dbReference type="SUPFAM" id="SSF53850">
    <property type="entry name" value="Periplasmic binding protein-like II"/>
    <property type="match status" value="1"/>
</dbReference>
<dbReference type="Gene3D" id="3.40.190.290">
    <property type="match status" value="1"/>
</dbReference>
<protein>
    <submittedName>
        <fullName evidence="6">LysR family transcriptional regulator</fullName>
    </submittedName>
</protein>